<dbReference type="InterPro" id="IPR035500">
    <property type="entry name" value="NHR-like_dom_sf"/>
</dbReference>
<accession>A0A1A6H9F6</accession>
<dbReference type="EMBL" id="LZPO01044340">
    <property type="protein sequence ID" value="OBS74929.1"/>
    <property type="molecule type" value="Genomic_DNA"/>
</dbReference>
<dbReference type="Proteomes" id="UP000092124">
    <property type="component" value="Unassembled WGS sequence"/>
</dbReference>
<evidence type="ECO:0000256" key="1">
    <source>
        <dbReference type="ARBA" id="ARBA00023015"/>
    </source>
</evidence>
<sequence>MVKLCIDGYEYAYLKAIVLFSPDHPGLENMELIEKFQEKAYMEFQDYITR</sequence>
<protein>
    <recommendedName>
        <fullName evidence="5">NR LBD domain-containing protein</fullName>
    </recommendedName>
</protein>
<dbReference type="PROSITE" id="PS51843">
    <property type="entry name" value="NR_LBD"/>
    <property type="match status" value="1"/>
</dbReference>
<evidence type="ECO:0000313" key="6">
    <source>
        <dbReference type="EMBL" id="OBS74929.1"/>
    </source>
</evidence>
<feature type="non-terminal residue" evidence="6">
    <location>
        <position position="50"/>
    </location>
</feature>
<dbReference type="Pfam" id="PF00104">
    <property type="entry name" value="Hormone_recep"/>
    <property type="match status" value="1"/>
</dbReference>
<keyword evidence="1" id="KW-0805">Transcription regulation</keyword>
<dbReference type="OrthoDB" id="10024684at2759"/>
<keyword evidence="7" id="KW-1185">Reference proteome</keyword>
<evidence type="ECO:0000313" key="7">
    <source>
        <dbReference type="Proteomes" id="UP000092124"/>
    </source>
</evidence>
<keyword evidence="4" id="KW-0539">Nucleus</keyword>
<evidence type="ECO:0000256" key="4">
    <source>
        <dbReference type="ARBA" id="ARBA00023242"/>
    </source>
</evidence>
<keyword evidence="3" id="KW-0675">Receptor</keyword>
<dbReference type="Gene3D" id="1.10.565.10">
    <property type="entry name" value="Retinoid X Receptor"/>
    <property type="match status" value="1"/>
</dbReference>
<organism evidence="6 7">
    <name type="scientific">Neotoma lepida</name>
    <name type="common">Desert woodrat</name>
    <dbReference type="NCBI Taxonomy" id="56216"/>
    <lineage>
        <taxon>Eukaryota</taxon>
        <taxon>Metazoa</taxon>
        <taxon>Chordata</taxon>
        <taxon>Craniata</taxon>
        <taxon>Vertebrata</taxon>
        <taxon>Euteleostomi</taxon>
        <taxon>Mammalia</taxon>
        <taxon>Eutheria</taxon>
        <taxon>Euarchontoglires</taxon>
        <taxon>Glires</taxon>
        <taxon>Rodentia</taxon>
        <taxon>Myomorpha</taxon>
        <taxon>Muroidea</taxon>
        <taxon>Cricetidae</taxon>
        <taxon>Neotominae</taxon>
        <taxon>Neotoma</taxon>
    </lineage>
</organism>
<dbReference type="InterPro" id="IPR000536">
    <property type="entry name" value="Nucl_hrmn_rcpt_lig-bd"/>
</dbReference>
<gene>
    <name evidence="6" type="ORF">A6R68_14533</name>
</gene>
<proteinExistence type="predicted"/>
<evidence type="ECO:0000256" key="2">
    <source>
        <dbReference type="ARBA" id="ARBA00023163"/>
    </source>
</evidence>
<dbReference type="STRING" id="56216.A0A1A6H9F6"/>
<comment type="caution">
    <text evidence="6">The sequence shown here is derived from an EMBL/GenBank/DDBJ whole genome shotgun (WGS) entry which is preliminary data.</text>
</comment>
<feature type="domain" description="NR LBD" evidence="5">
    <location>
        <begin position="1"/>
        <end position="50"/>
    </location>
</feature>
<keyword evidence="2" id="KW-0804">Transcription</keyword>
<dbReference type="AlphaFoldDB" id="A0A1A6H9F6"/>
<evidence type="ECO:0000259" key="5">
    <source>
        <dbReference type="PROSITE" id="PS51843"/>
    </source>
</evidence>
<dbReference type="SUPFAM" id="SSF48508">
    <property type="entry name" value="Nuclear receptor ligand-binding domain"/>
    <property type="match status" value="1"/>
</dbReference>
<reference evidence="6 7" key="1">
    <citation type="submission" date="2016-06" db="EMBL/GenBank/DDBJ databases">
        <title>The Draft Genome Sequence and Annotation of the Desert Woodrat Neotoma lepida.</title>
        <authorList>
            <person name="Campbell M."/>
            <person name="Oakeson K.F."/>
            <person name="Yandell M."/>
            <person name="Halpert J.R."/>
            <person name="Dearing D."/>
        </authorList>
    </citation>
    <scope>NUCLEOTIDE SEQUENCE [LARGE SCALE GENOMIC DNA]</scope>
    <source>
        <strain evidence="6">417</strain>
        <tissue evidence="6">Liver</tissue>
    </source>
</reference>
<evidence type="ECO:0000256" key="3">
    <source>
        <dbReference type="ARBA" id="ARBA00023170"/>
    </source>
</evidence>
<name>A0A1A6H9F6_NEOLE</name>